<dbReference type="InterPro" id="IPR029058">
    <property type="entry name" value="AB_hydrolase_fold"/>
</dbReference>
<proteinExistence type="evidence at transcript level"/>
<dbReference type="PANTHER" id="PTHR43142">
    <property type="entry name" value="CARBOXYLIC ESTER HYDROLASE"/>
    <property type="match status" value="1"/>
</dbReference>
<evidence type="ECO:0000256" key="3">
    <source>
        <dbReference type="ARBA" id="ARBA00022801"/>
    </source>
</evidence>
<evidence type="ECO:0000256" key="6">
    <source>
        <dbReference type="RuleBase" id="RU361235"/>
    </source>
</evidence>
<dbReference type="PANTHER" id="PTHR43142:SF1">
    <property type="entry name" value="CARBOXYLIC ESTER HYDROLASE"/>
    <property type="match status" value="1"/>
</dbReference>
<keyword evidence="2" id="KW-0719">Serine esterase</keyword>
<dbReference type="SUPFAM" id="SSF53474">
    <property type="entry name" value="alpha/beta-Hydrolases"/>
    <property type="match status" value="1"/>
</dbReference>
<keyword evidence="6" id="KW-0732">Signal</keyword>
<evidence type="ECO:0000313" key="8">
    <source>
        <dbReference type="EMBL" id="AQY62747.1"/>
    </source>
</evidence>
<protein>
    <recommendedName>
        <fullName evidence="6">Carboxylic ester hydrolase</fullName>
        <ecNumber evidence="6">3.1.1.-</ecNumber>
    </recommendedName>
</protein>
<comment type="similarity">
    <text evidence="1 6">Belongs to the type-B carboxylesterase/lipase family.</text>
</comment>
<evidence type="ECO:0000256" key="5">
    <source>
        <dbReference type="ARBA" id="ARBA00023180"/>
    </source>
</evidence>
<dbReference type="EMBL" id="KY021858">
    <property type="protein sequence ID" value="AQY62747.1"/>
    <property type="molecule type" value="mRNA"/>
</dbReference>
<dbReference type="PROSITE" id="PS00122">
    <property type="entry name" value="CARBOXYLESTERASE_B_1"/>
    <property type="match status" value="1"/>
</dbReference>
<sequence length="536" mass="61136">MLSRWMFLLWASSALCELRLDPLVDTKQGLIKGLRAHDGDYSMFLGIPYGRVDKENPFGESKPYPKFETAFEAYDDSAICPQVEEFNNTIVGNLDCLHLNVYVPHSATSRNKLPVLVWIYGGGFRIGFAGRYLYGPKYLVRHDVILVTLNYRLGPYGFMCLDLPEVPGNQGLKDQALALKWVKENIEEFGGNSNKITIFGESAGAAAVEFHLLSNQEQLYDQAILHSGSVFGSWVLTESDNTVPSKLAKQLGFETNNVYEALDFLKTVDEKLVIAASTELSLYQHPCVEKEFENVDRFIHTHPINIDVVAKAKGMPILTGFNSQEELMAYATLPDKDYEKLNPFDDILSLVFDMEQLKGLDLVRHFYIGDDKITSDVKWDLINFNSDIRFNYGIRRSLERFLTNGANVYNYLFSYDGGRNFVKRRFNVTEGEAAHADELGYLFDVSFFDTMSEDDQLVIDRMTTMWTNFVKYGNPTPEVTDLLPVSWPAVTKDSHNYLNINTELTTGNRPFTDRMSFWELFYTFNEKAIKGYVDKV</sequence>
<feature type="chain" id="PRO_5011828579" description="Carboxylic ester hydrolase" evidence="6">
    <location>
        <begin position="17"/>
        <end position="536"/>
    </location>
</feature>
<dbReference type="InterPro" id="IPR019826">
    <property type="entry name" value="Carboxylesterase_B_AS"/>
</dbReference>
<dbReference type="EC" id="3.1.1.-" evidence="6"/>
<dbReference type="AlphaFoldDB" id="A0A1U9X1V6"/>
<dbReference type="GO" id="GO:0052689">
    <property type="term" value="F:carboxylic ester hydrolase activity"/>
    <property type="evidence" value="ECO:0007669"/>
    <property type="project" value="UniProtKB-KW"/>
</dbReference>
<keyword evidence="3 6" id="KW-0378">Hydrolase</keyword>
<name>A0A1U9X1V6_PIERA</name>
<evidence type="ECO:0000256" key="4">
    <source>
        <dbReference type="ARBA" id="ARBA00023157"/>
    </source>
</evidence>
<reference evidence="8" key="1">
    <citation type="submission" date="2016-10" db="EMBL/GenBank/DDBJ databases">
        <title>Identification of esterase-like genes from the cabbage butterfly, Pieris rapae.</title>
        <authorList>
            <person name="Liu S."/>
        </authorList>
    </citation>
    <scope>NUCLEOTIDE SEQUENCE</scope>
    <source>
        <strain evidence="8">SH</strain>
    </source>
</reference>
<feature type="signal peptide" evidence="6">
    <location>
        <begin position="1"/>
        <end position="16"/>
    </location>
</feature>
<dbReference type="Pfam" id="PF00135">
    <property type="entry name" value="COesterase"/>
    <property type="match status" value="1"/>
</dbReference>
<keyword evidence="4" id="KW-1015">Disulfide bond</keyword>
<keyword evidence="5" id="KW-0325">Glycoprotein</keyword>
<feature type="domain" description="Carboxylesterase type B" evidence="7">
    <location>
        <begin position="21"/>
        <end position="518"/>
    </location>
</feature>
<evidence type="ECO:0000256" key="2">
    <source>
        <dbReference type="ARBA" id="ARBA00022487"/>
    </source>
</evidence>
<accession>A0A1U9X1V6</accession>
<evidence type="ECO:0000259" key="7">
    <source>
        <dbReference type="Pfam" id="PF00135"/>
    </source>
</evidence>
<dbReference type="InterPro" id="IPR002018">
    <property type="entry name" value="CarbesteraseB"/>
</dbReference>
<dbReference type="Gene3D" id="3.40.50.1820">
    <property type="entry name" value="alpha/beta hydrolase"/>
    <property type="match status" value="1"/>
</dbReference>
<evidence type="ECO:0000256" key="1">
    <source>
        <dbReference type="ARBA" id="ARBA00005964"/>
    </source>
</evidence>
<organism evidence="8">
    <name type="scientific">Pieris rapae</name>
    <name type="common">Small white butterfly</name>
    <name type="synonym">Artogeia rapae</name>
    <dbReference type="NCBI Taxonomy" id="64459"/>
    <lineage>
        <taxon>Eukaryota</taxon>
        <taxon>Metazoa</taxon>
        <taxon>Ecdysozoa</taxon>
        <taxon>Arthropoda</taxon>
        <taxon>Hexapoda</taxon>
        <taxon>Insecta</taxon>
        <taxon>Pterygota</taxon>
        <taxon>Neoptera</taxon>
        <taxon>Endopterygota</taxon>
        <taxon>Lepidoptera</taxon>
        <taxon>Glossata</taxon>
        <taxon>Ditrysia</taxon>
        <taxon>Papilionoidea</taxon>
        <taxon>Pieridae</taxon>
        <taxon>Pierinae</taxon>
        <taxon>Pieris</taxon>
    </lineage>
</organism>